<keyword evidence="3" id="KW-1185">Reference proteome</keyword>
<keyword evidence="1" id="KW-0472">Membrane</keyword>
<reference evidence="3" key="1">
    <citation type="submission" date="2018-09" db="EMBL/GenBank/DDBJ databases">
        <authorList>
            <person name="Zhu H."/>
        </authorList>
    </citation>
    <scope>NUCLEOTIDE SEQUENCE [LARGE SCALE GENOMIC DNA]</scope>
    <source>
        <strain evidence="3">K1W22B-1</strain>
    </source>
</reference>
<dbReference type="RefSeq" id="WP_120060726.1">
    <property type="nucleotide sequence ID" value="NZ_QYRP01000002.1"/>
</dbReference>
<dbReference type="Proteomes" id="UP000276542">
    <property type="component" value="Unassembled WGS sequence"/>
</dbReference>
<sequence length="149" mass="16189">MADLRSLRRFHLTLRMLWWGLLVVPLLGGGFVGARLGFPMGVRTATVLFLGGAVVLVLVHVSHLARRPGCPRCLQTIDWLALAREAHNAGMEPEAYVALVRPRGRIDAALSLEPWEATHACTSRLSCHPRAAAGVRAANDARRPISGDL</sequence>
<evidence type="ECO:0000256" key="1">
    <source>
        <dbReference type="SAM" id="Phobius"/>
    </source>
</evidence>
<comment type="caution">
    <text evidence="2">The sequence shown here is derived from an EMBL/GenBank/DDBJ whole genome shotgun (WGS) entry which is preliminary data.</text>
</comment>
<name>A0A3A5HBF9_9ACTN</name>
<feature type="transmembrane region" description="Helical" evidence="1">
    <location>
        <begin position="40"/>
        <end position="59"/>
    </location>
</feature>
<accession>A0A3A5HBF9</accession>
<organism evidence="2 3">
    <name type="scientific">Nocardioides cavernaquae</name>
    <dbReference type="NCBI Taxonomy" id="2321396"/>
    <lineage>
        <taxon>Bacteria</taxon>
        <taxon>Bacillati</taxon>
        <taxon>Actinomycetota</taxon>
        <taxon>Actinomycetes</taxon>
        <taxon>Propionibacteriales</taxon>
        <taxon>Nocardioidaceae</taxon>
        <taxon>Nocardioides</taxon>
    </lineage>
</organism>
<keyword evidence="1" id="KW-0812">Transmembrane</keyword>
<proteinExistence type="predicted"/>
<dbReference type="EMBL" id="QYRP01000002">
    <property type="protein sequence ID" value="RJS46755.1"/>
    <property type="molecule type" value="Genomic_DNA"/>
</dbReference>
<keyword evidence="1" id="KW-1133">Transmembrane helix</keyword>
<evidence type="ECO:0000313" key="2">
    <source>
        <dbReference type="EMBL" id="RJS46755.1"/>
    </source>
</evidence>
<feature type="transmembrane region" description="Helical" evidence="1">
    <location>
        <begin position="12"/>
        <end position="34"/>
    </location>
</feature>
<protein>
    <submittedName>
        <fullName evidence="2">Uncharacterized protein</fullName>
    </submittedName>
</protein>
<gene>
    <name evidence="2" type="ORF">D4739_11365</name>
</gene>
<evidence type="ECO:0000313" key="3">
    <source>
        <dbReference type="Proteomes" id="UP000276542"/>
    </source>
</evidence>
<dbReference type="AlphaFoldDB" id="A0A3A5HBF9"/>